<dbReference type="Proteomes" id="UP000274391">
    <property type="component" value="Unassembled WGS sequence"/>
</dbReference>
<dbReference type="InterPro" id="IPR036928">
    <property type="entry name" value="AS_sf"/>
</dbReference>
<dbReference type="PANTHER" id="PTHR11895:SF151">
    <property type="entry name" value="GLUTAMYL-TRNA(GLN) AMIDOTRANSFERASE SUBUNIT A"/>
    <property type="match status" value="1"/>
</dbReference>
<feature type="domain" description="Amidase" evidence="2">
    <location>
        <begin position="96"/>
        <end position="465"/>
    </location>
</feature>
<comment type="caution">
    <text evidence="3">The sequence shown here is derived from an EMBL/GenBank/DDBJ whole genome shotgun (WGS) entry which is preliminary data.</text>
</comment>
<proteinExistence type="predicted"/>
<dbReference type="AlphaFoldDB" id="A0A3P3VUU2"/>
<dbReference type="InterPro" id="IPR023631">
    <property type="entry name" value="Amidase_dom"/>
</dbReference>
<dbReference type="GO" id="GO:0003824">
    <property type="term" value="F:catalytic activity"/>
    <property type="evidence" value="ECO:0007669"/>
    <property type="project" value="InterPro"/>
</dbReference>
<keyword evidence="4" id="KW-1185">Reference proteome</keyword>
<dbReference type="Pfam" id="PF01425">
    <property type="entry name" value="Amidase"/>
    <property type="match status" value="1"/>
</dbReference>
<dbReference type="EMBL" id="RQVS01000008">
    <property type="protein sequence ID" value="RRJ86582.1"/>
    <property type="molecule type" value="Genomic_DNA"/>
</dbReference>
<gene>
    <name evidence="3" type="ORF">EG850_08000</name>
</gene>
<dbReference type="Gene3D" id="3.90.1300.10">
    <property type="entry name" value="Amidase signature (AS) domain"/>
    <property type="match status" value="1"/>
</dbReference>
<reference evidence="3 4" key="1">
    <citation type="submission" date="2018-11" db="EMBL/GenBank/DDBJ databases">
        <title>YIM 102482-1 draft genome.</title>
        <authorList>
            <person name="Li G."/>
            <person name="Jiang Y."/>
        </authorList>
    </citation>
    <scope>NUCLEOTIDE SEQUENCE [LARGE SCALE GENOMIC DNA]</scope>
    <source>
        <strain evidence="3 4">YIM 102482-1</strain>
    </source>
</reference>
<protein>
    <submittedName>
        <fullName evidence="3">Amidase</fullName>
    </submittedName>
</protein>
<dbReference type="SUPFAM" id="SSF75304">
    <property type="entry name" value="Amidase signature (AS) enzymes"/>
    <property type="match status" value="1"/>
</dbReference>
<evidence type="ECO:0000256" key="1">
    <source>
        <dbReference type="SAM" id="MobiDB-lite"/>
    </source>
</evidence>
<dbReference type="InterPro" id="IPR000120">
    <property type="entry name" value="Amidase"/>
</dbReference>
<dbReference type="OrthoDB" id="182039at2"/>
<evidence type="ECO:0000313" key="3">
    <source>
        <dbReference type="EMBL" id="RRJ86582.1"/>
    </source>
</evidence>
<sequence>MGRVWRQGSGLCIANLSTSTSRTSARALRKPQHEGDAPGLPSAGMPRPRRTTAMKESVMSLALSNPVPGNWDTVATDAGVAAQLARIPEGTEPFALAVKANIAVAGFPFSASNRALAARIADADAGVVSALRHRGTVVVGTTNMHELAFGITSNNAAYGPVRHPQEPARSAGGSSGGSAAAVALGEVEVALGTDTGGSVSIPASICGVYGYRPSVGRWPLDGKVGLSTTRDTAGVFARSLDRVIEVAGWLGNTAPESVARPVIGVTSVYTAALHPHTAAAWDAALERLRQVAEAVEVDFAEVHDLAHPAEMPVVLFEARRLLTAHAAEAFGCPPNEALARLRDEVTSEDVRAVVTVMVEHPVSSADYAAAMADVALARERYERMLRERRLDALVFPSTPAPAHLIEDDITVEHLGERVPTFPLYTRNTGPGTMLGTPMVTLPVPVDGLPVGITLMGARFGDARVLGVAAVADAALSRSVS</sequence>
<evidence type="ECO:0000259" key="2">
    <source>
        <dbReference type="Pfam" id="PF01425"/>
    </source>
</evidence>
<evidence type="ECO:0000313" key="4">
    <source>
        <dbReference type="Proteomes" id="UP000274391"/>
    </source>
</evidence>
<organism evidence="3 4">
    <name type="scientific">Gulosibacter macacae</name>
    <dbReference type="NCBI Taxonomy" id="2488791"/>
    <lineage>
        <taxon>Bacteria</taxon>
        <taxon>Bacillati</taxon>
        <taxon>Actinomycetota</taxon>
        <taxon>Actinomycetes</taxon>
        <taxon>Micrococcales</taxon>
        <taxon>Microbacteriaceae</taxon>
        <taxon>Gulosibacter</taxon>
    </lineage>
</organism>
<dbReference type="PANTHER" id="PTHR11895">
    <property type="entry name" value="TRANSAMIDASE"/>
    <property type="match status" value="1"/>
</dbReference>
<name>A0A3P3VUU2_9MICO</name>
<accession>A0A3P3VUU2</accession>
<feature type="region of interest" description="Disordered" evidence="1">
    <location>
        <begin position="22"/>
        <end position="53"/>
    </location>
</feature>